<dbReference type="EMBL" id="LWQT01000010">
    <property type="protein sequence ID" value="OAN55970.1"/>
    <property type="molecule type" value="Genomic_DNA"/>
</dbReference>
<accession>A0A178N066</accession>
<dbReference type="RefSeq" id="WP_068489256.1">
    <property type="nucleotide sequence ID" value="NZ_LWQT01000010.1"/>
</dbReference>
<evidence type="ECO:0000313" key="2">
    <source>
        <dbReference type="EMBL" id="OAN55970.1"/>
    </source>
</evidence>
<name>A0A178N066_9PROT</name>
<feature type="region of interest" description="Disordered" evidence="1">
    <location>
        <begin position="1"/>
        <end position="21"/>
    </location>
</feature>
<organism evidence="2 3">
    <name type="scientific">Paramagnetospirillum marisnigri</name>
    <dbReference type="NCBI Taxonomy" id="1285242"/>
    <lineage>
        <taxon>Bacteria</taxon>
        <taxon>Pseudomonadati</taxon>
        <taxon>Pseudomonadota</taxon>
        <taxon>Alphaproteobacteria</taxon>
        <taxon>Rhodospirillales</taxon>
        <taxon>Magnetospirillaceae</taxon>
        <taxon>Paramagnetospirillum</taxon>
    </lineage>
</organism>
<comment type="caution">
    <text evidence="2">The sequence shown here is derived from an EMBL/GenBank/DDBJ whole genome shotgun (WGS) entry which is preliminary data.</text>
</comment>
<proteinExistence type="predicted"/>
<protein>
    <submittedName>
        <fullName evidence="2">Uncharacterized protein</fullName>
    </submittedName>
</protein>
<reference evidence="2 3" key="1">
    <citation type="submission" date="2016-04" db="EMBL/GenBank/DDBJ databases">
        <title>Draft genome sequence of freshwater magnetotactic bacteria Magnetospirillum marisnigri SP-1 and Magnetospirillum moscoviense BB-1.</title>
        <authorList>
            <person name="Koziaeva V."/>
            <person name="Dziuba M.V."/>
            <person name="Ivanov T.M."/>
            <person name="Kuznetsov B."/>
            <person name="Grouzdev D.S."/>
        </authorList>
    </citation>
    <scope>NUCLEOTIDE SEQUENCE [LARGE SCALE GENOMIC DNA]</scope>
    <source>
        <strain evidence="2 3">SP-1</strain>
    </source>
</reference>
<dbReference type="AlphaFoldDB" id="A0A178N066"/>
<evidence type="ECO:0000256" key="1">
    <source>
        <dbReference type="SAM" id="MobiDB-lite"/>
    </source>
</evidence>
<gene>
    <name evidence="2" type="ORF">A6A04_10435</name>
</gene>
<sequence>MSHPWTKTAPPRASPPGYQAAFSGGSEPLLVDVLRDPIIHRLMARDGIEMTAMLALIRMTQGRIQ</sequence>
<dbReference type="OrthoDB" id="7365062at2"/>
<keyword evidence="3" id="KW-1185">Reference proteome</keyword>
<dbReference type="Proteomes" id="UP000078428">
    <property type="component" value="Unassembled WGS sequence"/>
</dbReference>
<evidence type="ECO:0000313" key="3">
    <source>
        <dbReference type="Proteomes" id="UP000078428"/>
    </source>
</evidence>